<evidence type="ECO:0000313" key="13">
    <source>
        <dbReference type="Proteomes" id="UP000006362"/>
    </source>
</evidence>
<dbReference type="Pfam" id="PF13393">
    <property type="entry name" value="tRNA-synt_His"/>
    <property type="match status" value="1"/>
</dbReference>
<dbReference type="InterPro" id="IPR041715">
    <property type="entry name" value="HisRS-like_core"/>
</dbReference>
<dbReference type="OrthoDB" id="9800814at2"/>
<evidence type="ECO:0000256" key="7">
    <source>
        <dbReference type="ARBA" id="ARBA00022490"/>
    </source>
</evidence>
<comment type="subunit">
    <text evidence="4 9">Heteromultimer composed of HisG and HisZ subunits.</text>
</comment>
<evidence type="ECO:0000256" key="4">
    <source>
        <dbReference type="ARBA" id="ARBA00011496"/>
    </source>
</evidence>
<evidence type="ECO:0000256" key="2">
    <source>
        <dbReference type="ARBA" id="ARBA00004667"/>
    </source>
</evidence>
<sequence>MKLTEIPKGFKTLLPEEAARREQIVEKAKRVLKSWGYEPLVLPTVEFLETFKAVEPTLEELSFKLVDRFTGRLMAVRPDFTPQVARVVASSFKDDEPPFRFFYQGKVFRDKDGDREVGQLGFELIGVPEVEADAEVVAVVVNVLKELGLRSFQIDVGHASFLEGALEELGLEGEERDEVLEILSHKDYSRLLLFSERLEDGKRSKLLALLELYGGEEVLERALKLFKNEKSTRAVEELQQAYKILTSYGFAENVIFDLSEKKGMEYHTGITYEVLHPLYGFPLGRGGRYDTLLKKFGRPLSATGMALNTDALHELLEKKGLFKEEAEKEFYLIDLKKELHLAYHLARELRKRGYTVTRDIVKRDYKRSVEVAFKKGYRFVVVLNRESEPKHLIYTSPNEWKPLKGEPLKEIERILNGRL</sequence>
<dbReference type="InterPro" id="IPR004517">
    <property type="entry name" value="HisZ"/>
</dbReference>
<keyword evidence="9" id="KW-0368">Histidine biosynthesis</keyword>
<keyword evidence="7 9" id="KW-0963">Cytoplasm</keyword>
<comment type="miscellaneous">
    <text evidence="9">This function is generally fulfilled by the C-terminal part of HisG, which is missing in some bacteria such as this one.</text>
</comment>
<feature type="binding site" evidence="10">
    <location>
        <position position="123"/>
    </location>
    <ligand>
        <name>L-histidine</name>
        <dbReference type="ChEBI" id="CHEBI:57595"/>
    </ligand>
</feature>
<dbReference type="AlphaFoldDB" id="E8T3M2"/>
<evidence type="ECO:0000256" key="3">
    <source>
        <dbReference type="ARBA" id="ARBA00005539"/>
    </source>
</evidence>
<dbReference type="PANTHER" id="PTHR43707:SF1">
    <property type="entry name" value="HISTIDINE--TRNA LIGASE, MITOCHONDRIAL-RELATED"/>
    <property type="match status" value="1"/>
</dbReference>
<evidence type="ECO:0000256" key="9">
    <source>
        <dbReference type="HAMAP-Rule" id="MF_00125"/>
    </source>
</evidence>
<accession>E8T3M2</accession>
<name>E8T3M2_THEA1</name>
<organism evidence="12 13">
    <name type="scientific">Thermovibrio ammonificans (strain DSM 15698 / JCM 12110 / HB-1)</name>
    <dbReference type="NCBI Taxonomy" id="648996"/>
    <lineage>
        <taxon>Bacteria</taxon>
        <taxon>Pseudomonadati</taxon>
        <taxon>Aquificota</taxon>
        <taxon>Aquificia</taxon>
        <taxon>Desulfurobacteriales</taxon>
        <taxon>Desulfurobacteriaceae</taxon>
        <taxon>Thermovibrio</taxon>
    </lineage>
</organism>
<dbReference type="RefSeq" id="WP_013536939.1">
    <property type="nucleotide sequence ID" value="NC_014926.1"/>
</dbReference>
<dbReference type="EMBL" id="CP002444">
    <property type="protein sequence ID" value="ADU96153.1"/>
    <property type="molecule type" value="Genomic_DNA"/>
</dbReference>
<dbReference type="eggNOG" id="COG3705">
    <property type="taxonomic scope" value="Bacteria"/>
</dbReference>
<evidence type="ECO:0000256" key="6">
    <source>
        <dbReference type="ARBA" id="ARBA00020397"/>
    </source>
</evidence>
<dbReference type="InterPro" id="IPR004516">
    <property type="entry name" value="HisRS/HisZ"/>
</dbReference>
<dbReference type="HAMAP" id="MF_00125">
    <property type="entry name" value="HisZ"/>
    <property type="match status" value="1"/>
</dbReference>
<keyword evidence="12" id="KW-0436">Ligase</keyword>
<dbReference type="UniPathway" id="UPA00031">
    <property type="reaction ID" value="UER00006"/>
</dbReference>
<evidence type="ECO:0000313" key="12">
    <source>
        <dbReference type="EMBL" id="ADU96153.1"/>
    </source>
</evidence>
<comment type="similarity">
    <text evidence="3 9">Belongs to the class-II aminoacyl-tRNA synthetase family. HisZ subfamily.</text>
</comment>
<feature type="domain" description="Aminoacyl-transfer RNA synthetases class-II family profile" evidence="11">
    <location>
        <begin position="21"/>
        <end position="286"/>
    </location>
</feature>
<dbReference type="GO" id="GO:0005737">
    <property type="term" value="C:cytoplasm"/>
    <property type="evidence" value="ECO:0007669"/>
    <property type="project" value="UniProtKB-SubCell"/>
</dbReference>
<comment type="pathway">
    <text evidence="2 9">Amino-acid biosynthesis; L-histidine biosynthesis; L-histidine from 5-phospho-alpha-D-ribose 1-diphosphate: step 1/9.</text>
</comment>
<evidence type="ECO:0000256" key="8">
    <source>
        <dbReference type="ARBA" id="ARBA00025246"/>
    </source>
</evidence>
<protein>
    <recommendedName>
        <fullName evidence="6 9">ATP phosphoribosyltransferase regulatory subunit</fullName>
    </recommendedName>
</protein>
<dbReference type="InterPro" id="IPR045864">
    <property type="entry name" value="aa-tRNA-synth_II/BPL/LPL"/>
</dbReference>
<evidence type="ECO:0000256" key="10">
    <source>
        <dbReference type="PIRSR" id="PIRSR001549-1"/>
    </source>
</evidence>
<dbReference type="SUPFAM" id="SSF55681">
    <property type="entry name" value="Class II aaRS and biotin synthetases"/>
    <property type="match status" value="1"/>
</dbReference>
<dbReference type="HOGENOM" id="CLU_025113_0_3_0"/>
<dbReference type="GO" id="GO:0006427">
    <property type="term" value="P:histidyl-tRNA aminoacylation"/>
    <property type="evidence" value="ECO:0007669"/>
    <property type="project" value="TreeGrafter"/>
</dbReference>
<evidence type="ECO:0000259" key="11">
    <source>
        <dbReference type="PROSITE" id="PS50862"/>
    </source>
</evidence>
<gene>
    <name evidence="9" type="primary">hisZ</name>
    <name evidence="12" type="ordered locus">Theam_0180</name>
</gene>
<keyword evidence="13" id="KW-1185">Reference proteome</keyword>
<dbReference type="KEGG" id="tam:Theam_0180"/>
<evidence type="ECO:0000256" key="1">
    <source>
        <dbReference type="ARBA" id="ARBA00004496"/>
    </source>
</evidence>
<feature type="binding site" evidence="10">
    <location>
        <begin position="79"/>
        <end position="81"/>
    </location>
    <ligand>
        <name>L-histidine</name>
        <dbReference type="ChEBI" id="CHEBI:57595"/>
    </ligand>
</feature>
<dbReference type="GO" id="GO:0000105">
    <property type="term" value="P:L-histidine biosynthetic process"/>
    <property type="evidence" value="ECO:0007669"/>
    <property type="project" value="UniProtKB-UniRule"/>
</dbReference>
<evidence type="ECO:0000256" key="5">
    <source>
        <dbReference type="ARBA" id="ARBA00011738"/>
    </source>
</evidence>
<comment type="function">
    <text evidence="8 9">Required for the first step of histidine biosynthesis. May allow the feedback regulation of ATP phosphoribosyltransferase activity by histidine.</text>
</comment>
<dbReference type="PIRSF" id="PIRSF001549">
    <property type="entry name" value="His-tRNA_synth"/>
    <property type="match status" value="1"/>
</dbReference>
<comment type="subcellular location">
    <subcellularLocation>
        <location evidence="1 9">Cytoplasm</location>
    </subcellularLocation>
</comment>
<dbReference type="NCBIfam" id="TIGR00443">
    <property type="entry name" value="hisZ_biosyn_reg"/>
    <property type="match status" value="1"/>
</dbReference>
<feature type="binding site" evidence="10">
    <location>
        <position position="109"/>
    </location>
    <ligand>
        <name>L-histidine</name>
        <dbReference type="ChEBI" id="CHEBI:57595"/>
    </ligand>
</feature>
<comment type="subunit">
    <text evidence="5">Homodimer.</text>
</comment>
<dbReference type="STRING" id="648996.Theam_0180"/>
<dbReference type="PROSITE" id="PS50862">
    <property type="entry name" value="AA_TRNA_LIGASE_II"/>
    <property type="match status" value="1"/>
</dbReference>
<dbReference type="InterPro" id="IPR006195">
    <property type="entry name" value="aa-tRNA-synth_II"/>
</dbReference>
<dbReference type="GO" id="GO:0004821">
    <property type="term" value="F:histidine-tRNA ligase activity"/>
    <property type="evidence" value="ECO:0007669"/>
    <property type="project" value="TreeGrafter"/>
</dbReference>
<dbReference type="PANTHER" id="PTHR43707">
    <property type="entry name" value="HISTIDYL-TRNA SYNTHETASE"/>
    <property type="match status" value="1"/>
</dbReference>
<feature type="binding site" evidence="10">
    <location>
        <position position="119"/>
    </location>
    <ligand>
        <name>L-histidine</name>
        <dbReference type="ChEBI" id="CHEBI:57595"/>
    </ligand>
</feature>
<proteinExistence type="inferred from homology"/>
<dbReference type="CDD" id="cd00773">
    <property type="entry name" value="HisRS-like_core"/>
    <property type="match status" value="1"/>
</dbReference>
<dbReference type="Proteomes" id="UP000006362">
    <property type="component" value="Chromosome"/>
</dbReference>
<dbReference type="Gene3D" id="3.30.930.10">
    <property type="entry name" value="Bira Bifunctional Protein, Domain 2"/>
    <property type="match status" value="1"/>
</dbReference>
<reference evidence="12" key="1">
    <citation type="submission" date="2011-01" db="EMBL/GenBank/DDBJ databases">
        <title>Complete sequence of chromosome of Thermovibrio ammonificans HB-1.</title>
        <authorList>
            <consortium name="US DOE Joint Genome Institute"/>
            <person name="Lucas S."/>
            <person name="Copeland A."/>
            <person name="Lapidus A."/>
            <person name="Cheng J.-F."/>
            <person name="Goodwin L."/>
            <person name="Pitluck S."/>
            <person name="Davenport K."/>
            <person name="Detter J.C."/>
            <person name="Han C."/>
            <person name="Tapia R."/>
            <person name="Land M."/>
            <person name="Hauser L."/>
            <person name="Kyrpides N."/>
            <person name="Ivanova N."/>
            <person name="Ovchinnikova G."/>
            <person name="Vetriani C."/>
            <person name="Woyke T."/>
        </authorList>
    </citation>
    <scope>NUCLEOTIDE SEQUENCE [LARGE SCALE GENOMIC DNA]</scope>
    <source>
        <strain evidence="12">HB-1</strain>
    </source>
</reference>
<keyword evidence="9" id="KW-0028">Amino-acid biosynthesis</keyword>